<evidence type="ECO:0000313" key="2">
    <source>
        <dbReference type="EMBL" id="ABI55462.1"/>
    </source>
</evidence>
<dbReference type="InterPro" id="IPR029063">
    <property type="entry name" value="SAM-dependent_MTases_sf"/>
</dbReference>
<dbReference type="eggNOG" id="COG2227">
    <property type="taxonomic scope" value="Bacteria"/>
</dbReference>
<dbReference type="EMBL" id="CP000453">
    <property type="protein sequence ID" value="ABI55462.1"/>
    <property type="molecule type" value="Genomic_DNA"/>
</dbReference>
<dbReference type="InterPro" id="IPR050508">
    <property type="entry name" value="Methyltransf_Superfamily"/>
</dbReference>
<evidence type="ECO:0000313" key="3">
    <source>
        <dbReference type="Proteomes" id="UP000001962"/>
    </source>
</evidence>
<dbReference type="HOGENOM" id="CLU_1122756_0_0_6"/>
<accession>Q0ACH5</accession>
<dbReference type="CDD" id="cd02440">
    <property type="entry name" value="AdoMet_MTases"/>
    <property type="match status" value="1"/>
</dbReference>
<dbReference type="AlphaFoldDB" id="Q0ACH5"/>
<dbReference type="KEGG" id="aeh:Mlg_0105"/>
<gene>
    <name evidence="2" type="ordered locus">Mlg_0105</name>
</gene>
<keyword evidence="2" id="KW-0489">Methyltransferase</keyword>
<reference evidence="3" key="1">
    <citation type="submission" date="2006-08" db="EMBL/GenBank/DDBJ databases">
        <title>Complete sequence of Alkalilimnicola ehrilichei MLHE-1.</title>
        <authorList>
            <person name="Copeland A."/>
            <person name="Lucas S."/>
            <person name="Lapidus A."/>
            <person name="Barry K."/>
            <person name="Detter J.C."/>
            <person name="Glavina del Rio T."/>
            <person name="Hammon N."/>
            <person name="Israni S."/>
            <person name="Dalin E."/>
            <person name="Tice H."/>
            <person name="Pitluck S."/>
            <person name="Sims D."/>
            <person name="Brettin T."/>
            <person name="Bruce D."/>
            <person name="Han C."/>
            <person name="Tapia R."/>
            <person name="Gilna P."/>
            <person name="Schmutz J."/>
            <person name="Larimer F."/>
            <person name="Land M."/>
            <person name="Hauser L."/>
            <person name="Kyrpides N."/>
            <person name="Mikhailova N."/>
            <person name="Oremland R.S."/>
            <person name="Hoeft S.E."/>
            <person name="Switzer-Blum J."/>
            <person name="Kulp T."/>
            <person name="King G."/>
            <person name="Tabita R."/>
            <person name="Witte B."/>
            <person name="Santini J.M."/>
            <person name="Basu P."/>
            <person name="Hollibaugh J.T."/>
            <person name="Xie G."/>
            <person name="Stolz J.F."/>
            <person name="Richardson P."/>
        </authorList>
    </citation>
    <scope>NUCLEOTIDE SEQUENCE [LARGE SCALE GENOMIC DNA]</scope>
    <source>
        <strain evidence="3">ATCC BAA-1101 / DSM 17681 / MLHE-1</strain>
    </source>
</reference>
<evidence type="ECO:0000259" key="1">
    <source>
        <dbReference type="Pfam" id="PF08241"/>
    </source>
</evidence>
<protein>
    <submittedName>
        <fullName evidence="2">Methyltransferase type 11</fullName>
    </submittedName>
</protein>
<dbReference type="GO" id="GO:0008757">
    <property type="term" value="F:S-adenosylmethionine-dependent methyltransferase activity"/>
    <property type="evidence" value="ECO:0007669"/>
    <property type="project" value="InterPro"/>
</dbReference>
<keyword evidence="2" id="KW-0808">Transferase</keyword>
<sequence length="247" mass="27516">MRDSSFEQRWRRRFAQRGAQLDDDAGIAGWTPTGLAGRVRQFRTLWSMSARAPGRWLDIGCGAGTYTRLLHAEGHQVAGLDYSAPSLHKARARSPAGIPWLAANIRQLPLADGVADGVLCFGVMQALARPDEALAEMHRVLKPGGEVWVDALNARCLPTAWREYRRQRAGAPPHLRYDRPDEFLEAARVAGLEPLHLHWLPLLPGRLAPLQGVAEWTGTRRVMEKIPTVGARLSHSFILRAHRPLNE</sequence>
<name>Q0ACH5_ALKEH</name>
<organism evidence="2 3">
    <name type="scientific">Alkalilimnicola ehrlichii (strain ATCC BAA-1101 / DSM 17681 / MLHE-1)</name>
    <dbReference type="NCBI Taxonomy" id="187272"/>
    <lineage>
        <taxon>Bacteria</taxon>
        <taxon>Pseudomonadati</taxon>
        <taxon>Pseudomonadota</taxon>
        <taxon>Gammaproteobacteria</taxon>
        <taxon>Chromatiales</taxon>
        <taxon>Ectothiorhodospiraceae</taxon>
        <taxon>Alkalilimnicola</taxon>
    </lineage>
</organism>
<dbReference type="SUPFAM" id="SSF53335">
    <property type="entry name" value="S-adenosyl-L-methionine-dependent methyltransferases"/>
    <property type="match status" value="1"/>
</dbReference>
<dbReference type="Pfam" id="PF08241">
    <property type="entry name" value="Methyltransf_11"/>
    <property type="match status" value="1"/>
</dbReference>
<dbReference type="InterPro" id="IPR013216">
    <property type="entry name" value="Methyltransf_11"/>
</dbReference>
<feature type="domain" description="Methyltransferase type 11" evidence="1">
    <location>
        <begin position="57"/>
        <end position="148"/>
    </location>
</feature>
<dbReference type="OrthoDB" id="323463at2"/>
<dbReference type="RefSeq" id="WP_011627858.1">
    <property type="nucleotide sequence ID" value="NC_008340.1"/>
</dbReference>
<dbReference type="Proteomes" id="UP000001962">
    <property type="component" value="Chromosome"/>
</dbReference>
<dbReference type="PANTHER" id="PTHR42912">
    <property type="entry name" value="METHYLTRANSFERASE"/>
    <property type="match status" value="1"/>
</dbReference>
<keyword evidence="3" id="KW-1185">Reference proteome</keyword>
<dbReference type="GO" id="GO:0032259">
    <property type="term" value="P:methylation"/>
    <property type="evidence" value="ECO:0007669"/>
    <property type="project" value="UniProtKB-KW"/>
</dbReference>
<dbReference type="Gene3D" id="3.40.50.150">
    <property type="entry name" value="Vaccinia Virus protein VP39"/>
    <property type="match status" value="1"/>
</dbReference>
<proteinExistence type="predicted"/>